<reference evidence="3" key="1">
    <citation type="submission" date="2022-12" db="EMBL/GenBank/DDBJ databases">
        <title>Clostridium sp. nov., isolated from industrial wastewater.</title>
        <authorList>
            <person name="Jiayan W."/>
        </authorList>
    </citation>
    <scope>NUCLEOTIDE SEQUENCE</scope>
    <source>
        <strain evidence="3">ZC22-4</strain>
    </source>
</reference>
<dbReference type="InterPro" id="IPR000073">
    <property type="entry name" value="AB_hydrolase_1"/>
</dbReference>
<gene>
    <name evidence="3" type="ORF">OW729_14930</name>
</gene>
<organism evidence="3 4">
    <name type="scientific">Clostridium brassicae</name>
    <dbReference type="NCBI Taxonomy" id="2999072"/>
    <lineage>
        <taxon>Bacteria</taxon>
        <taxon>Bacillati</taxon>
        <taxon>Bacillota</taxon>
        <taxon>Clostridia</taxon>
        <taxon>Eubacteriales</taxon>
        <taxon>Clostridiaceae</taxon>
        <taxon>Clostridium</taxon>
    </lineage>
</organism>
<feature type="domain" description="AB hydrolase-1" evidence="2">
    <location>
        <begin position="141"/>
        <end position="337"/>
    </location>
</feature>
<keyword evidence="1" id="KW-0472">Membrane</keyword>
<evidence type="ECO:0000259" key="2">
    <source>
        <dbReference type="Pfam" id="PF00561"/>
    </source>
</evidence>
<feature type="transmembrane region" description="Helical" evidence="1">
    <location>
        <begin position="232"/>
        <end position="253"/>
    </location>
</feature>
<keyword evidence="4" id="KW-1185">Reference proteome</keyword>
<dbReference type="InterPro" id="IPR029058">
    <property type="entry name" value="AB_hydrolase_fold"/>
</dbReference>
<dbReference type="GO" id="GO:0016787">
    <property type="term" value="F:hydrolase activity"/>
    <property type="evidence" value="ECO:0007669"/>
    <property type="project" value="UniProtKB-KW"/>
</dbReference>
<keyword evidence="1" id="KW-1133">Transmembrane helix</keyword>
<keyword evidence="3" id="KW-0378">Hydrolase</keyword>
<dbReference type="SUPFAM" id="SSF53474">
    <property type="entry name" value="alpha/beta-Hydrolases"/>
    <property type="match status" value="1"/>
</dbReference>
<protein>
    <submittedName>
        <fullName evidence="3">Alpha/beta fold hydrolase</fullName>
    </submittedName>
</protein>
<dbReference type="Proteomes" id="UP001144612">
    <property type="component" value="Unassembled WGS sequence"/>
</dbReference>
<evidence type="ECO:0000313" key="4">
    <source>
        <dbReference type="Proteomes" id="UP001144612"/>
    </source>
</evidence>
<dbReference type="Gene3D" id="3.40.50.1820">
    <property type="entry name" value="alpha/beta hydrolase"/>
    <property type="match status" value="1"/>
</dbReference>
<dbReference type="RefSeq" id="WP_268062350.1">
    <property type="nucleotide sequence ID" value="NZ_JAPQFJ010000017.1"/>
</dbReference>
<comment type="caution">
    <text evidence="3">The sequence shown here is derived from an EMBL/GenBank/DDBJ whole genome shotgun (WGS) entry which is preliminary data.</text>
</comment>
<dbReference type="Pfam" id="PF00561">
    <property type="entry name" value="Abhydrolase_1"/>
    <property type="match status" value="1"/>
</dbReference>
<evidence type="ECO:0000313" key="3">
    <source>
        <dbReference type="EMBL" id="MCY6959914.1"/>
    </source>
</evidence>
<name>A0ABT4DFW2_9CLOT</name>
<sequence>MKKDKITFQKGLYNLNEEDNFNFQLNRVVMWNDGDLEDIKKIANKIKDSTTWKEELIEIGNQAVNQGRIKEAIAYYRMSEFFMYDGDPDKVKYYKLATDMFYDYYKEYFEDGTVIQYEVPYEGVKLPVLYTKAVGEKKDTILLHGGNDSYMEELFFPMLYFAEKGFDVYLFEGPGQGGVMRTQGKHFTYKWEKPVTTVLDYLGIGDITIIGASLGGMLAPRAAAYEKRIKRVIAWSIFPNFFLVALGTVPYLLKKLVKMLMNFGVAPILNLIFNMEAKKDPTVDWAIKHGMYAYNAKSPYEYLVKLNQFQIMDVGHLIDQDVLVLGANQDHFINYKLFKEELDSLSNVRSLTFRLFTEKESASNHCNMGNTKLTLDTMINWIKMTKESAKEFV</sequence>
<accession>A0ABT4DFW2</accession>
<dbReference type="EMBL" id="JAPQFJ010000017">
    <property type="protein sequence ID" value="MCY6959914.1"/>
    <property type="molecule type" value="Genomic_DNA"/>
</dbReference>
<evidence type="ECO:0000256" key="1">
    <source>
        <dbReference type="SAM" id="Phobius"/>
    </source>
</evidence>
<keyword evidence="1" id="KW-0812">Transmembrane</keyword>
<proteinExistence type="predicted"/>